<proteinExistence type="predicted"/>
<organism evidence="1 2">
    <name type="scientific">Lacibacter luteus</name>
    <dbReference type="NCBI Taxonomy" id="2508719"/>
    <lineage>
        <taxon>Bacteria</taxon>
        <taxon>Pseudomonadati</taxon>
        <taxon>Bacteroidota</taxon>
        <taxon>Chitinophagia</taxon>
        <taxon>Chitinophagales</taxon>
        <taxon>Chitinophagaceae</taxon>
        <taxon>Lacibacter</taxon>
    </lineage>
</organism>
<dbReference type="OrthoDB" id="676614at2"/>
<evidence type="ECO:0000313" key="2">
    <source>
        <dbReference type="Proteomes" id="UP000290204"/>
    </source>
</evidence>
<accession>A0A4Q1CJ84</accession>
<keyword evidence="2" id="KW-1185">Reference proteome</keyword>
<comment type="caution">
    <text evidence="1">The sequence shown here is derived from an EMBL/GenBank/DDBJ whole genome shotgun (WGS) entry which is preliminary data.</text>
</comment>
<reference evidence="1 2" key="1">
    <citation type="submission" date="2019-01" db="EMBL/GenBank/DDBJ databases">
        <title>Lacibacter sp. strain TTM-7.</title>
        <authorList>
            <person name="Chen W.-M."/>
        </authorList>
    </citation>
    <scope>NUCLEOTIDE SEQUENCE [LARGE SCALE GENOMIC DNA]</scope>
    <source>
        <strain evidence="1 2">TTM-7</strain>
    </source>
</reference>
<name>A0A4Q1CJ84_9BACT</name>
<dbReference type="NCBIfam" id="NF033205">
    <property type="entry name" value="IPExxxVDY"/>
    <property type="match status" value="1"/>
</dbReference>
<dbReference type="Proteomes" id="UP000290204">
    <property type="component" value="Unassembled WGS sequence"/>
</dbReference>
<dbReference type="InterPro" id="IPR047690">
    <property type="entry name" value="IPExxxVDY_fam"/>
</dbReference>
<gene>
    <name evidence="1" type="ORF">ESA94_09615</name>
</gene>
<sequence>MLRMKLKIDNELLAEEFFEDTFLLGIMAPLESHQFVWQVNQALRFDFRINNEIEIQLAKKNRNYFFSVFEFQEPNKALFYYLYKNQYDGEYLLPEFKHLDYLWLIKGDLPSKEDERVLIADIRSLPAVQLVVELNNEKIKNKQHLIL</sequence>
<dbReference type="AlphaFoldDB" id="A0A4Q1CJ84"/>
<evidence type="ECO:0000313" key="1">
    <source>
        <dbReference type="EMBL" id="RXK60710.1"/>
    </source>
</evidence>
<dbReference type="EMBL" id="SDHW01000002">
    <property type="protein sequence ID" value="RXK60710.1"/>
    <property type="molecule type" value="Genomic_DNA"/>
</dbReference>
<protein>
    <submittedName>
        <fullName evidence="1">IPExxxVDY family protein</fullName>
    </submittedName>
</protein>